<accession>A0A8U0A475</accession>
<dbReference type="Gene3D" id="1.10.1510.30">
    <property type="match status" value="1"/>
</dbReference>
<evidence type="ECO:0000256" key="3">
    <source>
        <dbReference type="ARBA" id="ARBA00023235"/>
    </source>
</evidence>
<dbReference type="PANTHER" id="PTHR13326">
    <property type="entry name" value="TRNA PSEUDOURIDINE SYNTHASE D"/>
    <property type="match status" value="1"/>
</dbReference>
<organism evidence="6 7">
    <name type="scientific">Halocatena salina</name>
    <dbReference type="NCBI Taxonomy" id="2934340"/>
    <lineage>
        <taxon>Archaea</taxon>
        <taxon>Methanobacteriati</taxon>
        <taxon>Methanobacteriota</taxon>
        <taxon>Stenosarchaea group</taxon>
        <taxon>Halobacteria</taxon>
        <taxon>Halobacteriales</taxon>
        <taxon>Natronomonadaceae</taxon>
        <taxon>Halocatena</taxon>
    </lineage>
</organism>
<dbReference type="Proteomes" id="UP000831768">
    <property type="component" value="Chromosome"/>
</dbReference>
<gene>
    <name evidence="4 6" type="primary">truD</name>
    <name evidence="6" type="ORF">MW046_06090</name>
</gene>
<sequence>MYRSQPAERSIGIETYVSDADGIGGRLRDHISDFRVREREAVDLQPVDADIGSYPVLVFRATLRNRDTNGFVDDLASQLGISRERVTWAGTKDKRAITTQLFSIRDFEQNTLPSVSGGEIEIVGRMGRPVLYGDHRGNDFEIVVRGVHPNAATRTATITTALQQFGGERTDNGSETTVGVPNFFGPQRFGTIRPVTHEVGLAIVRGNWEQAVMAYLGNPSEDEPAETRAAREYVERTHDWDGAVERFPSYLRHERAIAHRLIETDATDPDRFRKALTAVPTNLQTLFVHAAQSYLFNRMLSQRFERGLPFDRPIAGDVVCFLDDQDRPDPDRCQRVTDSRTETIARHCDRGRAFVTAPLVGSDTELSDGEQGEIEREVLDAVDLTPGAFELPGAFDSTGTRRPILLRTDLSIDTEATDEKAVAFAFSLPNGAYATVLLREYMKVPPSAME</sequence>
<dbReference type="GO" id="GO:0160150">
    <property type="term" value="F:tRNA pseudouridine(13) synthase activity"/>
    <property type="evidence" value="ECO:0007669"/>
    <property type="project" value="UniProtKB-EC"/>
</dbReference>
<dbReference type="InterPro" id="IPR011760">
    <property type="entry name" value="PsdUridine_synth_TruD_insert"/>
</dbReference>
<keyword evidence="3 4" id="KW-0413">Isomerase</keyword>
<name>A0A8U0A475_9EURY</name>
<dbReference type="PROSITE" id="PS50984">
    <property type="entry name" value="TRUD"/>
    <property type="match status" value="1"/>
</dbReference>
<evidence type="ECO:0000313" key="7">
    <source>
        <dbReference type="Proteomes" id="UP000831768"/>
    </source>
</evidence>
<dbReference type="RefSeq" id="WP_247994667.1">
    <property type="nucleotide sequence ID" value="NZ_CP096019.1"/>
</dbReference>
<dbReference type="GO" id="GO:0031119">
    <property type="term" value="P:tRNA pseudouridine synthesis"/>
    <property type="evidence" value="ECO:0007669"/>
    <property type="project" value="UniProtKB-UniRule"/>
</dbReference>
<keyword evidence="7" id="KW-1185">Reference proteome</keyword>
<evidence type="ECO:0000313" key="6">
    <source>
        <dbReference type="EMBL" id="UPM44010.1"/>
    </source>
</evidence>
<dbReference type="InterPro" id="IPR001656">
    <property type="entry name" value="PsdUridine_synth_TruD"/>
</dbReference>
<feature type="domain" description="TRUD" evidence="5">
    <location>
        <begin position="179"/>
        <end position="407"/>
    </location>
</feature>
<dbReference type="NCBIfam" id="TIGR00094">
    <property type="entry name" value="tRNA_TruD_broad"/>
    <property type="match status" value="1"/>
</dbReference>
<protein>
    <recommendedName>
        <fullName evidence="4">Probable tRNA pseudouridine synthase D</fullName>
        <ecNumber evidence="4">5.4.99.27</ecNumber>
    </recommendedName>
    <alternativeName>
        <fullName evidence="4">tRNA pseudouridine(13) synthase</fullName>
    </alternativeName>
    <alternativeName>
        <fullName evidence="4">tRNA pseudouridylate synthase D</fullName>
    </alternativeName>
    <alternativeName>
        <fullName evidence="4">tRNA-uridine isomerase D</fullName>
    </alternativeName>
</protein>
<dbReference type="KEGG" id="haad:MW046_06090"/>
<dbReference type="Gene3D" id="3.30.70.3160">
    <property type="match status" value="1"/>
</dbReference>
<dbReference type="InterPro" id="IPR020103">
    <property type="entry name" value="PsdUridine_synth_cat_dom_sf"/>
</dbReference>
<comment type="similarity">
    <text evidence="1 4">Belongs to the pseudouridine synthase TruD family.</text>
</comment>
<dbReference type="PIRSF" id="PIRSF037016">
    <property type="entry name" value="Pseudouridin_synth_euk_prd"/>
    <property type="match status" value="1"/>
</dbReference>
<dbReference type="EC" id="5.4.99.27" evidence="4"/>
<dbReference type="Pfam" id="PF01142">
    <property type="entry name" value="TruD"/>
    <property type="match status" value="1"/>
</dbReference>
<dbReference type="GeneID" id="71927599"/>
<evidence type="ECO:0000256" key="2">
    <source>
        <dbReference type="ARBA" id="ARBA00022694"/>
    </source>
</evidence>
<dbReference type="AlphaFoldDB" id="A0A8U0A475"/>
<dbReference type="InterPro" id="IPR020119">
    <property type="entry name" value="PsdUridine_synth_TruD_CS"/>
</dbReference>
<dbReference type="GO" id="GO:0003723">
    <property type="term" value="F:RNA binding"/>
    <property type="evidence" value="ECO:0007669"/>
    <property type="project" value="InterPro"/>
</dbReference>
<evidence type="ECO:0000256" key="4">
    <source>
        <dbReference type="HAMAP-Rule" id="MF_01082"/>
    </source>
</evidence>
<dbReference type="HAMAP" id="MF_01082">
    <property type="entry name" value="TruD"/>
    <property type="match status" value="1"/>
</dbReference>
<dbReference type="PROSITE" id="PS01268">
    <property type="entry name" value="UPF0024"/>
    <property type="match status" value="1"/>
</dbReference>
<dbReference type="EMBL" id="CP096019">
    <property type="protein sequence ID" value="UPM44010.1"/>
    <property type="molecule type" value="Genomic_DNA"/>
</dbReference>
<comment type="catalytic activity">
    <reaction evidence="4">
        <text>uridine(13) in tRNA = pseudouridine(13) in tRNA</text>
        <dbReference type="Rhea" id="RHEA:42540"/>
        <dbReference type="Rhea" id="RHEA-COMP:10105"/>
        <dbReference type="Rhea" id="RHEA-COMP:10106"/>
        <dbReference type="ChEBI" id="CHEBI:65314"/>
        <dbReference type="ChEBI" id="CHEBI:65315"/>
        <dbReference type="EC" id="5.4.99.27"/>
    </reaction>
</comment>
<dbReference type="InterPro" id="IPR042214">
    <property type="entry name" value="TruD_catalytic"/>
</dbReference>
<dbReference type="PANTHER" id="PTHR13326:SF21">
    <property type="entry name" value="PSEUDOURIDYLATE SYNTHASE PUS7L"/>
    <property type="match status" value="1"/>
</dbReference>
<reference evidence="6" key="1">
    <citation type="submission" date="2022-04" db="EMBL/GenBank/DDBJ databases">
        <title>Halocatena sp. nov., isolated from a salt lake.</title>
        <authorList>
            <person name="Cui H.-L."/>
        </authorList>
    </citation>
    <scope>NUCLEOTIDE SEQUENCE</scope>
    <source>
        <strain evidence="6">AD-1</strain>
    </source>
</reference>
<dbReference type="Gene3D" id="3.30.2350.20">
    <property type="entry name" value="TruD, catalytic domain"/>
    <property type="match status" value="1"/>
</dbReference>
<keyword evidence="2 4" id="KW-0819">tRNA processing</keyword>
<proteinExistence type="inferred from homology"/>
<dbReference type="SUPFAM" id="SSF55120">
    <property type="entry name" value="Pseudouridine synthase"/>
    <property type="match status" value="1"/>
</dbReference>
<feature type="active site" description="Nucleophile" evidence="4">
    <location>
        <position position="93"/>
    </location>
</feature>
<comment type="function">
    <text evidence="4">Could be responsible for synthesis of pseudouridine from uracil-13 in transfer RNAs.</text>
</comment>
<evidence type="ECO:0000256" key="1">
    <source>
        <dbReference type="ARBA" id="ARBA00007953"/>
    </source>
</evidence>
<evidence type="ECO:0000259" key="5">
    <source>
        <dbReference type="PROSITE" id="PS50984"/>
    </source>
</evidence>
<dbReference type="NCBIfam" id="NF002158">
    <property type="entry name" value="PRK00984.2-3"/>
    <property type="match status" value="1"/>
</dbReference>